<evidence type="ECO:0000313" key="2">
    <source>
        <dbReference type="EMBL" id="KAI9633213.1"/>
    </source>
</evidence>
<dbReference type="GeneID" id="77729683"/>
<dbReference type="Proteomes" id="UP001164286">
    <property type="component" value="Unassembled WGS sequence"/>
</dbReference>
<dbReference type="Gene3D" id="3.10.129.10">
    <property type="entry name" value="Hotdog Thioesterase"/>
    <property type="match status" value="1"/>
</dbReference>
<evidence type="ECO:0000313" key="3">
    <source>
        <dbReference type="Proteomes" id="UP001164286"/>
    </source>
</evidence>
<keyword evidence="3" id="KW-1185">Reference proteome</keyword>
<dbReference type="RefSeq" id="XP_052942990.1">
    <property type="nucleotide sequence ID" value="XM_053090478.1"/>
</dbReference>
<comment type="caution">
    <text evidence="2">The sequence shown here is derived from an EMBL/GenBank/DDBJ whole genome shotgun (WGS) entry which is preliminary data.</text>
</comment>
<feature type="compositionally biased region" description="Basic and acidic residues" evidence="1">
    <location>
        <begin position="82"/>
        <end position="95"/>
    </location>
</feature>
<gene>
    <name evidence="2" type="ORF">MKK02DRAFT_39193</name>
</gene>
<dbReference type="GO" id="GO:0047617">
    <property type="term" value="F:fatty acyl-CoA hydrolase activity"/>
    <property type="evidence" value="ECO:0007669"/>
    <property type="project" value="TreeGrafter"/>
</dbReference>
<dbReference type="CDD" id="cd00586">
    <property type="entry name" value="4HBT"/>
    <property type="match status" value="1"/>
</dbReference>
<sequence>MRLICTACSRLRIASRATIGRDFHTTAIADESRKIRDLLAKFQDPESPYYIPPGTSGPAHEADHSTSRPSLSSILPSALKGSNEDAPKIQWRDPDASPASESVAGATEAIGAAVGEHEGLKSTQFRPSHERLQAGRKGAEAYFREKGFDTKGMLEWSVAWGDCDIHANNVNYVRWLESARLRWTETLADELSTQEVMNLMHGKGMGFILKEVSVRYRHPMTYPDTMLIANRPHSINPSRASFGMAHALWSLKDNKLAATADSTIVMYDYDHKRKGEMWEGFMRVLEKRSGEKRMA</sequence>
<dbReference type="PANTHER" id="PTHR31793">
    <property type="entry name" value="4-HYDROXYBENZOYL-COA THIOESTERASE FAMILY MEMBER"/>
    <property type="match status" value="1"/>
</dbReference>
<feature type="region of interest" description="Disordered" evidence="1">
    <location>
        <begin position="46"/>
        <end position="104"/>
    </location>
</feature>
<accession>A0AA38H2Z3</accession>
<protein>
    <submittedName>
        <fullName evidence="2">HotDog domain-containing protein</fullName>
    </submittedName>
</protein>
<name>A0AA38H2Z3_9TREE</name>
<evidence type="ECO:0000256" key="1">
    <source>
        <dbReference type="SAM" id="MobiDB-lite"/>
    </source>
</evidence>
<proteinExistence type="predicted"/>
<dbReference type="SUPFAM" id="SSF54637">
    <property type="entry name" value="Thioesterase/thiol ester dehydrase-isomerase"/>
    <property type="match status" value="1"/>
</dbReference>
<dbReference type="InterPro" id="IPR050563">
    <property type="entry name" value="4-hydroxybenzoyl-CoA_TE"/>
</dbReference>
<dbReference type="PANTHER" id="PTHR31793:SF39">
    <property type="entry name" value="THIOESTERASE_THIOL ESTER DEHYDRASE-ISOMERASE"/>
    <property type="match status" value="1"/>
</dbReference>
<reference evidence="2" key="1">
    <citation type="journal article" date="2022" name="G3 (Bethesda)">
        <title>High quality genome of the basidiomycete yeast Dioszegia hungarica PDD-24b-2 isolated from cloud water.</title>
        <authorList>
            <person name="Jarrige D."/>
            <person name="Haridas S."/>
            <person name="Bleykasten-Grosshans C."/>
            <person name="Joly M."/>
            <person name="Nadalig T."/>
            <person name="Sancelme M."/>
            <person name="Vuilleumier S."/>
            <person name="Grigoriev I.V."/>
            <person name="Amato P."/>
            <person name="Bringel F."/>
        </authorList>
    </citation>
    <scope>NUCLEOTIDE SEQUENCE</scope>
    <source>
        <strain evidence="2">PDD-24b-2</strain>
    </source>
</reference>
<dbReference type="Pfam" id="PF13279">
    <property type="entry name" value="4HBT_2"/>
    <property type="match status" value="1"/>
</dbReference>
<organism evidence="2 3">
    <name type="scientific">Dioszegia hungarica</name>
    <dbReference type="NCBI Taxonomy" id="4972"/>
    <lineage>
        <taxon>Eukaryota</taxon>
        <taxon>Fungi</taxon>
        <taxon>Dikarya</taxon>
        <taxon>Basidiomycota</taxon>
        <taxon>Agaricomycotina</taxon>
        <taxon>Tremellomycetes</taxon>
        <taxon>Tremellales</taxon>
        <taxon>Bulleribasidiaceae</taxon>
        <taxon>Dioszegia</taxon>
    </lineage>
</organism>
<dbReference type="EMBL" id="JAKWFO010000011">
    <property type="protein sequence ID" value="KAI9633213.1"/>
    <property type="molecule type" value="Genomic_DNA"/>
</dbReference>
<dbReference type="AlphaFoldDB" id="A0AA38H2Z3"/>
<dbReference type="InterPro" id="IPR029069">
    <property type="entry name" value="HotDog_dom_sf"/>
</dbReference>